<evidence type="ECO:0000313" key="1">
    <source>
        <dbReference type="EMBL" id="JAH52961.1"/>
    </source>
</evidence>
<dbReference type="AlphaFoldDB" id="A0A0E9TH93"/>
<reference evidence="1" key="1">
    <citation type="submission" date="2014-11" db="EMBL/GenBank/DDBJ databases">
        <authorList>
            <person name="Amaro Gonzalez C."/>
        </authorList>
    </citation>
    <scope>NUCLEOTIDE SEQUENCE</scope>
</reference>
<dbReference type="EMBL" id="GBXM01055616">
    <property type="protein sequence ID" value="JAH52961.1"/>
    <property type="molecule type" value="Transcribed_RNA"/>
</dbReference>
<reference evidence="1" key="2">
    <citation type="journal article" date="2015" name="Fish Shellfish Immunol.">
        <title>Early steps in the European eel (Anguilla anguilla)-Vibrio vulnificus interaction in the gills: Role of the RtxA13 toxin.</title>
        <authorList>
            <person name="Callol A."/>
            <person name="Pajuelo D."/>
            <person name="Ebbesson L."/>
            <person name="Teles M."/>
            <person name="MacKenzie S."/>
            <person name="Amaro C."/>
        </authorList>
    </citation>
    <scope>NUCLEOTIDE SEQUENCE</scope>
</reference>
<proteinExistence type="predicted"/>
<accession>A0A0E9TH93</accession>
<protein>
    <submittedName>
        <fullName evidence="1">Uncharacterized protein</fullName>
    </submittedName>
</protein>
<organism evidence="1">
    <name type="scientific">Anguilla anguilla</name>
    <name type="common">European freshwater eel</name>
    <name type="synonym">Muraena anguilla</name>
    <dbReference type="NCBI Taxonomy" id="7936"/>
    <lineage>
        <taxon>Eukaryota</taxon>
        <taxon>Metazoa</taxon>
        <taxon>Chordata</taxon>
        <taxon>Craniata</taxon>
        <taxon>Vertebrata</taxon>
        <taxon>Euteleostomi</taxon>
        <taxon>Actinopterygii</taxon>
        <taxon>Neopterygii</taxon>
        <taxon>Teleostei</taxon>
        <taxon>Anguilliformes</taxon>
        <taxon>Anguillidae</taxon>
        <taxon>Anguilla</taxon>
    </lineage>
</organism>
<sequence>MGTMCPQGQKRPNPYQDPL</sequence>
<name>A0A0E9TH93_ANGAN</name>